<dbReference type="SUPFAM" id="SSF63712">
    <property type="entry name" value="Nicotinic receptor ligand binding domain-like"/>
    <property type="match status" value="2"/>
</dbReference>
<dbReference type="OrthoDB" id="8890589at2759"/>
<accession>W2TP66</accession>
<sequence length="239" mass="28639">MSVKNVTDFYSYQSPRRCANDTEIIDHLLFDTALHYNKHKLPSNPVDVRIEMWVQEVTSVSELTQDFEIERLVSNSFYKTYPNVYEKIMLKSVSRTVMFMIMRMYIERVDRLDYEAIFYADLFPDLYMNEYWTDPGLAYDILNPCQGNLSFDWTVLQNIWTPNTCFVNSKKAQIHSSPFRNVFLMVFPNGGRNLDLTVFWKKTIHYEFYKVMREKYSEIFDKNVLRAQKSVYFKTRARL</sequence>
<keyword evidence="3" id="KW-1185">Reference proteome</keyword>
<dbReference type="InterPro" id="IPR036734">
    <property type="entry name" value="Neur_chan_lig-bd_sf"/>
</dbReference>
<organism evidence="2 3">
    <name type="scientific">Necator americanus</name>
    <name type="common">Human hookworm</name>
    <dbReference type="NCBI Taxonomy" id="51031"/>
    <lineage>
        <taxon>Eukaryota</taxon>
        <taxon>Metazoa</taxon>
        <taxon>Ecdysozoa</taxon>
        <taxon>Nematoda</taxon>
        <taxon>Chromadorea</taxon>
        <taxon>Rhabditida</taxon>
        <taxon>Rhabditina</taxon>
        <taxon>Rhabditomorpha</taxon>
        <taxon>Strongyloidea</taxon>
        <taxon>Ancylostomatidae</taxon>
        <taxon>Bunostominae</taxon>
        <taxon>Necator</taxon>
    </lineage>
</organism>
<proteinExistence type="predicted"/>
<dbReference type="InterPro" id="IPR006202">
    <property type="entry name" value="Neur_chan_lig-bd"/>
</dbReference>
<dbReference type="GO" id="GO:0005230">
    <property type="term" value="F:extracellular ligand-gated monoatomic ion channel activity"/>
    <property type="evidence" value="ECO:0007669"/>
    <property type="project" value="InterPro"/>
</dbReference>
<protein>
    <recommendedName>
        <fullName evidence="1">Neurotransmitter-gated ion-channel ligand-binding domain-containing protein</fullName>
    </recommendedName>
</protein>
<evidence type="ECO:0000259" key="1">
    <source>
        <dbReference type="Pfam" id="PF02931"/>
    </source>
</evidence>
<gene>
    <name evidence="2" type="ORF">NECAME_01791</name>
</gene>
<name>W2TP66_NECAM</name>
<dbReference type="GO" id="GO:0016020">
    <property type="term" value="C:membrane"/>
    <property type="evidence" value="ECO:0007669"/>
    <property type="project" value="InterPro"/>
</dbReference>
<dbReference type="AlphaFoldDB" id="W2TP66"/>
<evidence type="ECO:0000313" key="3">
    <source>
        <dbReference type="Proteomes" id="UP000053676"/>
    </source>
</evidence>
<feature type="domain" description="Neurotransmitter-gated ion-channel ligand-binding" evidence="1">
    <location>
        <begin position="124"/>
        <end position="190"/>
    </location>
</feature>
<dbReference type="KEGG" id="nai:NECAME_01791"/>
<evidence type="ECO:0000313" key="2">
    <source>
        <dbReference type="EMBL" id="ETN83484.1"/>
    </source>
</evidence>
<dbReference type="Proteomes" id="UP000053676">
    <property type="component" value="Unassembled WGS sequence"/>
</dbReference>
<dbReference type="Pfam" id="PF02931">
    <property type="entry name" value="Neur_chan_LBD"/>
    <property type="match status" value="1"/>
</dbReference>
<dbReference type="EMBL" id="KI658196">
    <property type="protein sequence ID" value="ETN83484.1"/>
    <property type="molecule type" value="Genomic_DNA"/>
</dbReference>
<reference evidence="3" key="1">
    <citation type="journal article" date="2014" name="Nat. Genet.">
        <title>Genome of the human hookworm Necator americanus.</title>
        <authorList>
            <person name="Tang Y.T."/>
            <person name="Gao X."/>
            <person name="Rosa B.A."/>
            <person name="Abubucker S."/>
            <person name="Hallsworth-Pepin K."/>
            <person name="Martin J."/>
            <person name="Tyagi R."/>
            <person name="Heizer E."/>
            <person name="Zhang X."/>
            <person name="Bhonagiri-Palsikar V."/>
            <person name="Minx P."/>
            <person name="Warren W.C."/>
            <person name="Wang Q."/>
            <person name="Zhan B."/>
            <person name="Hotez P.J."/>
            <person name="Sternberg P.W."/>
            <person name="Dougall A."/>
            <person name="Gaze S.T."/>
            <person name="Mulvenna J."/>
            <person name="Sotillo J."/>
            <person name="Ranganathan S."/>
            <person name="Rabelo E.M."/>
            <person name="Wilson R.K."/>
            <person name="Felgner P.L."/>
            <person name="Bethony J."/>
            <person name="Hawdon J.M."/>
            <person name="Gasser R.B."/>
            <person name="Loukas A."/>
            <person name="Mitreva M."/>
        </authorList>
    </citation>
    <scope>NUCLEOTIDE SEQUENCE [LARGE SCALE GENOMIC DNA]</scope>
</reference>
<dbReference type="Gene3D" id="2.70.170.10">
    <property type="entry name" value="Neurotransmitter-gated ion-channel ligand-binding domain"/>
    <property type="match status" value="1"/>
</dbReference>